<comment type="subcellular location">
    <subcellularLocation>
        <location evidence="2">Membrane</location>
        <topology evidence="2">Multi-pass membrane protein</topology>
    </subcellularLocation>
</comment>
<dbReference type="PANTHER" id="PTHR42878:SF7">
    <property type="entry name" value="SENSOR HISTIDINE KINASE GLRK"/>
    <property type="match status" value="1"/>
</dbReference>
<keyword evidence="11" id="KW-0902">Two-component regulatory system</keyword>
<dbReference type="CDD" id="cd00130">
    <property type="entry name" value="PAS"/>
    <property type="match status" value="1"/>
</dbReference>
<dbReference type="InterPro" id="IPR000014">
    <property type="entry name" value="PAS"/>
</dbReference>
<evidence type="ECO:0000256" key="11">
    <source>
        <dbReference type="ARBA" id="ARBA00023012"/>
    </source>
</evidence>
<evidence type="ECO:0000256" key="13">
    <source>
        <dbReference type="SAM" id="Phobius"/>
    </source>
</evidence>
<dbReference type="Gene3D" id="1.10.287.130">
    <property type="match status" value="1"/>
</dbReference>
<dbReference type="InterPro" id="IPR003661">
    <property type="entry name" value="HisK_dim/P_dom"/>
</dbReference>
<dbReference type="SMART" id="SM00387">
    <property type="entry name" value="HATPase_c"/>
    <property type="match status" value="1"/>
</dbReference>
<dbReference type="SMART" id="SM00388">
    <property type="entry name" value="HisKA"/>
    <property type="match status" value="1"/>
</dbReference>
<dbReference type="Pfam" id="PF02518">
    <property type="entry name" value="HATPase_c"/>
    <property type="match status" value="1"/>
</dbReference>
<dbReference type="GO" id="GO:0000156">
    <property type="term" value="F:phosphorelay response regulator activity"/>
    <property type="evidence" value="ECO:0007669"/>
    <property type="project" value="TreeGrafter"/>
</dbReference>
<dbReference type="Pfam" id="PF00512">
    <property type="entry name" value="HisKA"/>
    <property type="match status" value="1"/>
</dbReference>
<evidence type="ECO:0000256" key="1">
    <source>
        <dbReference type="ARBA" id="ARBA00000085"/>
    </source>
</evidence>
<comment type="catalytic activity">
    <reaction evidence="1">
        <text>ATP + protein L-histidine = ADP + protein N-phospho-L-histidine.</text>
        <dbReference type="EC" id="2.7.13.3"/>
    </reaction>
</comment>
<reference evidence="17 18" key="1">
    <citation type="submission" date="2016-10" db="EMBL/GenBank/DDBJ databases">
        <authorList>
            <person name="de Groot N.N."/>
        </authorList>
    </citation>
    <scope>NUCLEOTIDE SEQUENCE [LARGE SCALE GENOMIC DNA]</scope>
    <source>
        <strain evidence="17">MBHS1</strain>
    </source>
</reference>
<evidence type="ECO:0000256" key="7">
    <source>
        <dbReference type="ARBA" id="ARBA00022741"/>
    </source>
</evidence>
<dbReference type="PRINTS" id="PR00344">
    <property type="entry name" value="BCTRLSENSOR"/>
</dbReference>
<dbReference type="EC" id="2.7.13.3" evidence="3"/>
<dbReference type="AlphaFoldDB" id="A0A1H6FEY3"/>
<dbReference type="Proteomes" id="UP000236724">
    <property type="component" value="Unassembled WGS sequence"/>
</dbReference>
<evidence type="ECO:0000256" key="12">
    <source>
        <dbReference type="ARBA" id="ARBA00023136"/>
    </source>
</evidence>
<dbReference type="NCBIfam" id="TIGR00229">
    <property type="entry name" value="sensory_box"/>
    <property type="match status" value="1"/>
</dbReference>
<dbReference type="InterPro" id="IPR005467">
    <property type="entry name" value="His_kinase_dom"/>
</dbReference>
<name>A0A1H6FEY3_9GAMM</name>
<dbReference type="EMBL" id="FMSV02000534">
    <property type="protein sequence ID" value="SEH07564.1"/>
    <property type="molecule type" value="Genomic_DNA"/>
</dbReference>
<dbReference type="GO" id="GO:0006355">
    <property type="term" value="P:regulation of DNA-templated transcription"/>
    <property type="evidence" value="ECO:0007669"/>
    <property type="project" value="InterPro"/>
</dbReference>
<dbReference type="InterPro" id="IPR013767">
    <property type="entry name" value="PAS_fold"/>
</dbReference>
<dbReference type="Gene3D" id="3.30.450.20">
    <property type="entry name" value="PAS domain"/>
    <property type="match status" value="1"/>
</dbReference>
<dbReference type="Gene3D" id="3.30.450.290">
    <property type="match status" value="1"/>
</dbReference>
<dbReference type="SUPFAM" id="SSF47384">
    <property type="entry name" value="Homodimeric domain of signal transducing histidine kinase"/>
    <property type="match status" value="1"/>
</dbReference>
<feature type="domain" description="Histidine kinase" evidence="14">
    <location>
        <begin position="397"/>
        <end position="611"/>
    </location>
</feature>
<feature type="transmembrane region" description="Helical" evidence="13">
    <location>
        <begin position="178"/>
        <end position="199"/>
    </location>
</feature>
<dbReference type="SUPFAM" id="SSF55785">
    <property type="entry name" value="PYP-like sensor domain (PAS domain)"/>
    <property type="match status" value="1"/>
</dbReference>
<keyword evidence="7" id="KW-0547">Nucleotide-binding</keyword>
<evidence type="ECO:0000256" key="4">
    <source>
        <dbReference type="ARBA" id="ARBA00022553"/>
    </source>
</evidence>
<dbReference type="InterPro" id="IPR050351">
    <property type="entry name" value="BphY/WalK/GraS-like"/>
</dbReference>
<evidence type="ECO:0000256" key="5">
    <source>
        <dbReference type="ARBA" id="ARBA00022679"/>
    </source>
</evidence>
<dbReference type="GO" id="GO:0016020">
    <property type="term" value="C:membrane"/>
    <property type="evidence" value="ECO:0007669"/>
    <property type="project" value="UniProtKB-SubCell"/>
</dbReference>
<dbReference type="GO" id="GO:0007234">
    <property type="term" value="P:osmosensory signaling via phosphorelay pathway"/>
    <property type="evidence" value="ECO:0007669"/>
    <property type="project" value="TreeGrafter"/>
</dbReference>
<dbReference type="PANTHER" id="PTHR42878">
    <property type="entry name" value="TWO-COMPONENT HISTIDINE KINASE"/>
    <property type="match status" value="1"/>
</dbReference>
<evidence type="ECO:0000256" key="9">
    <source>
        <dbReference type="ARBA" id="ARBA00022840"/>
    </source>
</evidence>
<feature type="transmembrane region" description="Helical" evidence="13">
    <location>
        <begin position="12"/>
        <end position="35"/>
    </location>
</feature>
<dbReference type="SMART" id="SM00304">
    <property type="entry name" value="HAMP"/>
    <property type="match status" value="1"/>
</dbReference>
<evidence type="ECO:0000259" key="15">
    <source>
        <dbReference type="PROSITE" id="PS50112"/>
    </source>
</evidence>
<gene>
    <name evidence="17" type="primary">zraS_2</name>
    <name evidence="17" type="ORF">MBHS_03440</name>
</gene>
<dbReference type="PROSITE" id="PS50112">
    <property type="entry name" value="PAS"/>
    <property type="match status" value="1"/>
</dbReference>
<evidence type="ECO:0000256" key="3">
    <source>
        <dbReference type="ARBA" id="ARBA00012438"/>
    </source>
</evidence>
<keyword evidence="12 13" id="KW-0472">Membrane</keyword>
<feature type="domain" description="PAS" evidence="15">
    <location>
        <begin position="258"/>
        <end position="314"/>
    </location>
</feature>
<dbReference type="InterPro" id="IPR003660">
    <property type="entry name" value="HAMP_dom"/>
</dbReference>
<dbReference type="InterPro" id="IPR035965">
    <property type="entry name" value="PAS-like_dom_sf"/>
</dbReference>
<evidence type="ECO:0000259" key="16">
    <source>
        <dbReference type="PROSITE" id="PS50885"/>
    </source>
</evidence>
<feature type="domain" description="HAMP" evidence="16">
    <location>
        <begin position="201"/>
        <end position="253"/>
    </location>
</feature>
<dbReference type="GO" id="GO:0000155">
    <property type="term" value="F:phosphorelay sensor kinase activity"/>
    <property type="evidence" value="ECO:0007669"/>
    <property type="project" value="InterPro"/>
</dbReference>
<dbReference type="InterPro" id="IPR004358">
    <property type="entry name" value="Sig_transdc_His_kin-like_C"/>
</dbReference>
<keyword evidence="4" id="KW-0597">Phosphoprotein</keyword>
<dbReference type="RefSeq" id="WP_103921205.1">
    <property type="nucleotide sequence ID" value="NZ_FMSV02000534.1"/>
</dbReference>
<dbReference type="PROSITE" id="PS50885">
    <property type="entry name" value="HAMP"/>
    <property type="match status" value="1"/>
</dbReference>
<dbReference type="Gene3D" id="3.30.565.10">
    <property type="entry name" value="Histidine kinase-like ATPase, C-terminal domain"/>
    <property type="match status" value="1"/>
</dbReference>
<evidence type="ECO:0000313" key="17">
    <source>
        <dbReference type="EMBL" id="SEH07564.1"/>
    </source>
</evidence>
<evidence type="ECO:0000256" key="2">
    <source>
        <dbReference type="ARBA" id="ARBA00004141"/>
    </source>
</evidence>
<evidence type="ECO:0000256" key="10">
    <source>
        <dbReference type="ARBA" id="ARBA00022989"/>
    </source>
</evidence>
<evidence type="ECO:0000256" key="6">
    <source>
        <dbReference type="ARBA" id="ARBA00022692"/>
    </source>
</evidence>
<keyword evidence="18" id="KW-1185">Reference proteome</keyword>
<keyword evidence="6 13" id="KW-0812">Transmembrane</keyword>
<dbReference type="Gene3D" id="1.10.8.500">
    <property type="entry name" value="HAMP domain in histidine kinase"/>
    <property type="match status" value="1"/>
</dbReference>
<dbReference type="GO" id="GO:0030295">
    <property type="term" value="F:protein kinase activator activity"/>
    <property type="evidence" value="ECO:0007669"/>
    <property type="project" value="TreeGrafter"/>
</dbReference>
<dbReference type="InterPro" id="IPR036097">
    <property type="entry name" value="HisK_dim/P_sf"/>
</dbReference>
<evidence type="ECO:0000259" key="14">
    <source>
        <dbReference type="PROSITE" id="PS50109"/>
    </source>
</evidence>
<dbReference type="Pfam" id="PF00989">
    <property type="entry name" value="PAS"/>
    <property type="match status" value="1"/>
</dbReference>
<dbReference type="PROSITE" id="PS50109">
    <property type="entry name" value="HIS_KIN"/>
    <property type="match status" value="1"/>
</dbReference>
<dbReference type="GO" id="GO:0005524">
    <property type="term" value="F:ATP binding"/>
    <property type="evidence" value="ECO:0007669"/>
    <property type="project" value="UniProtKB-KW"/>
</dbReference>
<dbReference type="SUPFAM" id="SSF158472">
    <property type="entry name" value="HAMP domain-like"/>
    <property type="match status" value="1"/>
</dbReference>
<proteinExistence type="predicted"/>
<evidence type="ECO:0000256" key="8">
    <source>
        <dbReference type="ARBA" id="ARBA00022777"/>
    </source>
</evidence>
<protein>
    <recommendedName>
        <fullName evidence="3">histidine kinase</fullName>
        <ecNumber evidence="3">2.7.13.3</ecNumber>
    </recommendedName>
</protein>
<dbReference type="InterPro" id="IPR003594">
    <property type="entry name" value="HATPase_dom"/>
</dbReference>
<organism evidence="17 18">
    <name type="scientific">Candidatus Venteria ishoeyi</name>
    <dbReference type="NCBI Taxonomy" id="1899563"/>
    <lineage>
        <taxon>Bacteria</taxon>
        <taxon>Pseudomonadati</taxon>
        <taxon>Pseudomonadota</taxon>
        <taxon>Gammaproteobacteria</taxon>
        <taxon>Thiotrichales</taxon>
        <taxon>Thiotrichaceae</taxon>
        <taxon>Venteria</taxon>
    </lineage>
</organism>
<keyword evidence="10 13" id="KW-1133">Transmembrane helix</keyword>
<dbReference type="OrthoDB" id="9772100at2"/>
<accession>A0A1H6FEY3</accession>
<keyword evidence="5 17" id="KW-0808">Transferase</keyword>
<dbReference type="SUPFAM" id="SSF55874">
    <property type="entry name" value="ATPase domain of HSP90 chaperone/DNA topoisomerase II/histidine kinase"/>
    <property type="match status" value="1"/>
</dbReference>
<evidence type="ECO:0000313" key="18">
    <source>
        <dbReference type="Proteomes" id="UP000236724"/>
    </source>
</evidence>
<sequence>MNWIRYSLNRQLLFSLSAGLILSSLFCLILFAGLYHAQLAEERSSASVAVNLLLQTSLENAMLKQDLDGLRDIVRRLGEQEDVEQVFIVNPRGEIRFASVTGLLGKTIQWPNQTLPQQPHTDFLKTEAGEVLRSINPVHNKAPCIQCHGPLEQKPVNGVLFVDYAAAPIRAKARTTTLLFIGAGIIIISLTLLMLWFFISRMVLKPVQHLAQAGQELAAGNLAARVQVHSDNELGRLSTTFNQMAETLQTKMRELNEQEAFLQGLLDAIPDGIRVLDTEHRIVKVNHAYCKQLGINSETALSRHCYDVYQRAKPCAPTLSTCPLHEINKNSKPIKKLSHYFTKEGTERPVEVFAAPMKIKQAGQSKSLIVESIRDLEKAVQFSHEQKLSAMGQVAAGVAHEIHNPLASIRLALQNTLRLLDAGTCDPPKLSEYLTLLDREIDKCIAVTQRLLKLTTLGGEQRQPVNIESALRETLSLLEYESQERKITMNIQINTPNCRVLAQENDVRMLIMNLVQNAFHAMPQGGKLDIMLERAQQNIQLHIQDTGVGIPPEHLSKIFDPFFSYRADGKAGTGLGLSISQNLAQQYQGLIKVHSRHGEGACFTLILPDAEQLIAI</sequence>
<dbReference type="InterPro" id="IPR036890">
    <property type="entry name" value="HATPase_C_sf"/>
</dbReference>
<dbReference type="CDD" id="cd06225">
    <property type="entry name" value="HAMP"/>
    <property type="match status" value="1"/>
</dbReference>
<keyword evidence="8" id="KW-0418">Kinase</keyword>
<dbReference type="Pfam" id="PF00672">
    <property type="entry name" value="HAMP"/>
    <property type="match status" value="1"/>
</dbReference>
<keyword evidence="9" id="KW-0067">ATP-binding</keyword>
<dbReference type="CDD" id="cd00082">
    <property type="entry name" value="HisKA"/>
    <property type="match status" value="1"/>
</dbReference>